<dbReference type="GO" id="GO:0005886">
    <property type="term" value="C:plasma membrane"/>
    <property type="evidence" value="ECO:0007669"/>
    <property type="project" value="TreeGrafter"/>
</dbReference>
<keyword evidence="4 7" id="KW-1133">Transmembrane helix</keyword>
<gene>
    <name evidence="8" type="primary">LOC103740077</name>
</gene>
<evidence type="ECO:0000256" key="2">
    <source>
        <dbReference type="ARBA" id="ARBA00006434"/>
    </source>
</evidence>
<dbReference type="PANTHER" id="PTHR11819:SF110">
    <property type="entry name" value="GENE 5134-RELATED"/>
    <property type="match status" value="1"/>
</dbReference>
<evidence type="ECO:0000313" key="8">
    <source>
        <dbReference type="Ensembl" id="ENSNGAP00000009268.1"/>
    </source>
</evidence>
<dbReference type="OMA" id="RISMEIC"/>
<dbReference type="PROSITE" id="PS50283">
    <property type="entry name" value="NA_SOLUT_SYMP_3"/>
    <property type="match status" value="1"/>
</dbReference>
<evidence type="ECO:0000256" key="4">
    <source>
        <dbReference type="ARBA" id="ARBA00022989"/>
    </source>
</evidence>
<comment type="similarity">
    <text evidence="2 6">Belongs to the sodium:solute symporter (SSF) (TC 2.A.21) family.</text>
</comment>
<dbReference type="Gene3D" id="1.20.1730.10">
    <property type="entry name" value="Sodium/glucose cotransporter"/>
    <property type="match status" value="1"/>
</dbReference>
<keyword evidence="3 7" id="KW-0812">Transmembrane</keyword>
<dbReference type="Proteomes" id="UP000694381">
    <property type="component" value="Unassembled WGS sequence"/>
</dbReference>
<feature type="transmembrane region" description="Helical" evidence="7">
    <location>
        <begin position="16"/>
        <end position="36"/>
    </location>
</feature>
<feature type="transmembrane region" description="Helical" evidence="7">
    <location>
        <begin position="288"/>
        <end position="308"/>
    </location>
</feature>
<evidence type="ECO:0000313" key="9">
    <source>
        <dbReference type="Proteomes" id="UP000694381"/>
    </source>
</evidence>
<reference evidence="8" key="1">
    <citation type="submission" date="2025-08" db="UniProtKB">
        <authorList>
            <consortium name="Ensembl"/>
        </authorList>
    </citation>
    <scope>IDENTIFICATION</scope>
</reference>
<proteinExistence type="inferred from homology"/>
<sequence>MNVLDKYHTFPLNKSYVGLSIIGALDTLVVILYLLLTLSIGLWVGSSLFSANIGSGHFMGLAGVGAFSGIAVGAFEWNSIFAFFVLGWIFVPFYDKARVVTVPEYLRKRFGSVRIQLFFSFVSLLVYIFTRISMEICFGTMFLKMVLDTDIYQTMMLILTVTGIYTVTGGLTAVAYAEAFQAFIMILGSAISMGYAFNAVGGYQQFVHKYFQAIPSVTRQGNWTAKPKCYTPRPDAFHIFRSPTSGDIPWPGLIFGGTIVSLFYGCADQVSVQRFLAGKSMLHMKGGCLFCGYLKLLPMFLMVMPGMISRILFSDQVACVVPPECQKFCDSQTGCSTLAYPVLVTKVMPSGLRGFMLSTVCASLMSSLTSVFNSSSALFTMNIYTWIQPLSTEKELMIAG</sequence>
<organism evidence="8 9">
    <name type="scientific">Nannospalax galili</name>
    <name type="common">Northern Israeli blind subterranean mole rat</name>
    <name type="synonym">Spalax galili</name>
    <dbReference type="NCBI Taxonomy" id="1026970"/>
    <lineage>
        <taxon>Eukaryota</taxon>
        <taxon>Metazoa</taxon>
        <taxon>Chordata</taxon>
        <taxon>Craniata</taxon>
        <taxon>Vertebrata</taxon>
        <taxon>Euteleostomi</taxon>
        <taxon>Mammalia</taxon>
        <taxon>Eutheria</taxon>
        <taxon>Euarchontoglires</taxon>
        <taxon>Glires</taxon>
        <taxon>Rodentia</taxon>
        <taxon>Myomorpha</taxon>
        <taxon>Muroidea</taxon>
        <taxon>Spalacidae</taxon>
        <taxon>Spalacinae</taxon>
        <taxon>Nannospalax</taxon>
    </lineage>
</organism>
<dbReference type="InterPro" id="IPR038377">
    <property type="entry name" value="Na/Glc_symporter_sf"/>
</dbReference>
<dbReference type="PANTHER" id="PTHR11819">
    <property type="entry name" value="SOLUTE CARRIER FAMILY 5"/>
    <property type="match status" value="1"/>
</dbReference>
<evidence type="ECO:0000256" key="1">
    <source>
        <dbReference type="ARBA" id="ARBA00004141"/>
    </source>
</evidence>
<dbReference type="InterPro" id="IPR001734">
    <property type="entry name" value="Na/solute_symporter"/>
</dbReference>
<evidence type="ECO:0000256" key="3">
    <source>
        <dbReference type="ARBA" id="ARBA00022692"/>
    </source>
</evidence>
<keyword evidence="9" id="KW-1185">Reference proteome</keyword>
<dbReference type="Pfam" id="PF00474">
    <property type="entry name" value="SSF"/>
    <property type="match status" value="1"/>
</dbReference>
<evidence type="ECO:0000256" key="7">
    <source>
        <dbReference type="SAM" id="Phobius"/>
    </source>
</evidence>
<comment type="subcellular location">
    <subcellularLocation>
        <location evidence="1">Membrane</location>
        <topology evidence="1">Multi-pass membrane protein</topology>
    </subcellularLocation>
</comment>
<feature type="transmembrane region" description="Helical" evidence="7">
    <location>
        <begin position="115"/>
        <end position="134"/>
    </location>
</feature>
<dbReference type="Ensembl" id="ENSNGAT00000014779.1">
    <property type="protein sequence ID" value="ENSNGAP00000009268.1"/>
    <property type="gene ID" value="ENSNGAG00000011999.1"/>
</dbReference>
<feature type="transmembrane region" description="Helical" evidence="7">
    <location>
        <begin position="77"/>
        <end position="94"/>
    </location>
</feature>
<feature type="transmembrane region" description="Helical" evidence="7">
    <location>
        <begin position="183"/>
        <end position="203"/>
    </location>
</feature>
<evidence type="ECO:0000256" key="6">
    <source>
        <dbReference type="RuleBase" id="RU362091"/>
    </source>
</evidence>
<evidence type="ECO:0000256" key="5">
    <source>
        <dbReference type="ARBA" id="ARBA00023136"/>
    </source>
</evidence>
<accession>A0A8C6QW30</accession>
<dbReference type="AlphaFoldDB" id="A0A8C6QW30"/>
<dbReference type="GeneTree" id="ENSGT00940000163531"/>
<protein>
    <submittedName>
        <fullName evidence="8">Sodium/glucose cotransporter 1-like</fullName>
    </submittedName>
</protein>
<name>A0A8C6QW30_NANGA</name>
<keyword evidence="5 7" id="KW-0472">Membrane</keyword>
<dbReference type="NCBIfam" id="TIGR00813">
    <property type="entry name" value="sss"/>
    <property type="match status" value="1"/>
</dbReference>
<feature type="transmembrane region" description="Helical" evidence="7">
    <location>
        <begin position="154"/>
        <end position="176"/>
    </location>
</feature>
<feature type="transmembrane region" description="Helical" evidence="7">
    <location>
        <begin position="248"/>
        <end position="267"/>
    </location>
</feature>
<reference evidence="8" key="2">
    <citation type="submission" date="2025-09" db="UniProtKB">
        <authorList>
            <consortium name="Ensembl"/>
        </authorList>
    </citation>
    <scope>IDENTIFICATION</scope>
</reference>
<dbReference type="GO" id="GO:0005412">
    <property type="term" value="F:D-glucose:sodium symporter activity"/>
    <property type="evidence" value="ECO:0007669"/>
    <property type="project" value="TreeGrafter"/>
</dbReference>